<name>A0A2A5S064_9LACT</name>
<organism evidence="2 3">
    <name type="scientific">Pseudolactococcus plantarum</name>
    <dbReference type="NCBI Taxonomy" id="1365"/>
    <lineage>
        <taxon>Bacteria</taxon>
        <taxon>Bacillati</taxon>
        <taxon>Bacillota</taxon>
        <taxon>Bacilli</taxon>
        <taxon>Lactobacillales</taxon>
        <taxon>Streptococcaceae</taxon>
        <taxon>Pseudolactococcus</taxon>
    </lineage>
</organism>
<dbReference type="GO" id="GO:0016757">
    <property type="term" value="F:glycosyltransferase activity"/>
    <property type="evidence" value="ECO:0007669"/>
    <property type="project" value="InterPro"/>
</dbReference>
<protein>
    <recommendedName>
        <fullName evidence="1">Glycosyl transferase family 1 domain-containing protein</fullName>
    </recommendedName>
</protein>
<dbReference type="Pfam" id="PF00534">
    <property type="entry name" value="Glycos_transf_1"/>
    <property type="match status" value="1"/>
</dbReference>
<comment type="caution">
    <text evidence="2">The sequence shown here is derived from an EMBL/GenBank/DDBJ whole genome shotgun (WGS) entry which is preliminary data.</text>
</comment>
<dbReference type="RefSeq" id="WP_068161655.1">
    <property type="nucleotide sequence ID" value="NZ_JXJX01000006.1"/>
</dbReference>
<feature type="domain" description="Glycosyl transferase family 1" evidence="1">
    <location>
        <begin position="178"/>
        <end position="332"/>
    </location>
</feature>
<sequence length="468" mass="53848">MSKILFQSPAGGVLNGADMATKWQMKYLVEQGFEVGYIYCDKHGMTDGFKQFLSDYQINDYFLEYNWWMNQSLDVPDFQAISEIVKIIDEHQYDVAITATANIPHLAVAAALTNIKHIWLIHEYPEGEFAYTKDKYDMINQLSNRILTPNQDLSKQIGELIADKDKMSYFYPFSDANAQVIQKSQSPSRLINVNAFSEGKNSLELIKIFQKLQNQFPDLQLIFTGNSDSEYGKLCQQYVEEYDIKHIKFLNDFTKNWSAVQENDIFVNPSKMETFGLTLVEALKFGIVTIAATNHQTGNEMAKLGYLDAHHLYQNGDIDDAVAKITVILTEFGKYKTDASELAKRVIEEQSLEVITKNLKLAVEQNQENSSNFLRHLHRMFLTSGVALEERLTVINQQKNLIDERLAIIENQKVMLDDQKRVMDERMSIIDEQKTELQTCKALIDDQNHMLNRIRGTLIGRIFFRGKL</sequence>
<dbReference type="EMBL" id="JXJX01000006">
    <property type="protein sequence ID" value="PCS06881.1"/>
    <property type="molecule type" value="Genomic_DNA"/>
</dbReference>
<dbReference type="PANTHER" id="PTHR12526">
    <property type="entry name" value="GLYCOSYLTRANSFERASE"/>
    <property type="match status" value="1"/>
</dbReference>
<gene>
    <name evidence="2" type="ORF">RU87_GL001341</name>
</gene>
<proteinExistence type="predicted"/>
<dbReference type="STRING" id="1348632.GCA_001591745_00724"/>
<keyword evidence="3" id="KW-1185">Reference proteome</keyword>
<dbReference type="Proteomes" id="UP000242246">
    <property type="component" value="Unassembled WGS sequence"/>
</dbReference>
<dbReference type="AlphaFoldDB" id="A0A2A5S064"/>
<reference evidence="2 3" key="1">
    <citation type="submission" date="2014-12" db="EMBL/GenBank/DDBJ databases">
        <title>Draft genome sequences of 10 type strains of Lactococcus.</title>
        <authorList>
            <person name="Sun Z."/>
            <person name="Zhong Z."/>
            <person name="Liu W."/>
            <person name="Zhang W."/>
            <person name="Zhang H."/>
        </authorList>
    </citation>
    <scope>NUCLEOTIDE SEQUENCE [LARGE SCALE GENOMIC DNA]</scope>
    <source>
        <strain evidence="2 3">DSM 20686</strain>
    </source>
</reference>
<evidence type="ECO:0000313" key="2">
    <source>
        <dbReference type="EMBL" id="PCS06881.1"/>
    </source>
</evidence>
<dbReference type="InterPro" id="IPR001296">
    <property type="entry name" value="Glyco_trans_1"/>
</dbReference>
<dbReference type="PANTHER" id="PTHR12526:SF630">
    <property type="entry name" value="GLYCOSYLTRANSFERASE"/>
    <property type="match status" value="1"/>
</dbReference>
<dbReference type="Gene3D" id="3.40.50.2000">
    <property type="entry name" value="Glycogen Phosphorylase B"/>
    <property type="match status" value="2"/>
</dbReference>
<dbReference type="OrthoDB" id="199095at2"/>
<accession>A0A2A5S064</accession>
<dbReference type="SUPFAM" id="SSF53756">
    <property type="entry name" value="UDP-Glycosyltransferase/glycogen phosphorylase"/>
    <property type="match status" value="1"/>
</dbReference>
<evidence type="ECO:0000313" key="3">
    <source>
        <dbReference type="Proteomes" id="UP000242246"/>
    </source>
</evidence>
<evidence type="ECO:0000259" key="1">
    <source>
        <dbReference type="Pfam" id="PF00534"/>
    </source>
</evidence>